<dbReference type="AlphaFoldDB" id="A0A7Y4DT78"/>
<sequence length="669" mass="74659">MKRILCLTLVIVSFFAEASTYNHYEHHKIWRQNIDHWVDWELQTQALSALDALNVTKQKFGVAYLPEEFFVSLKARNNFDLLIENHTSLNQSVINEAAIIFVASQAPNLSFHELLSVDHMRTIFLNRLKVELEFASPPSEEQELYLHRYYAEDPLDLAVYSIALNTMLENYSHMEVIRRLANKTGNRRSDALRQFFISGFSRGRGFKDRLEAALLAELKDAASIWKPQYDDYSIMQNGFHPYARVGALAQKMLIQQWASFSQLKRNSLQSWHAQLSDLPNNKFGFSIVGEAIVNRAHQSERLPHHSRWNFDKTKLVAITLVALVAPEALGIFAPEIVGELALGEAAQGAIYSRAMFAGEETVDAAYVNEALELTSSEATALAPVSHSSALATSFVSNFEAVVGKQVESELHHYVGEGAIEGVDYIANITGSWHRVRRFPSSTDYALYEGVGSLGAHKVVRNTAGWAIAEVNNALKNWTSDGGYRHILLLGKGQPESLFRHFGESSINRYSIPTQNLSSSNELVSESLQELFPGTTPNQLSSLTFDHRLDIVAHGNPYGPICANQNGSYAPITPVDLARKLYALGLRQLGVLKVQSCNVGGGFYLSKLDTELKNVGIDVGFIAAPKGYLAQWPSVNIPRTVFSPFLHFGKNSYEVIRTGLHQGFPGTRYY</sequence>
<feature type="chain" id="PRO_5031401763" evidence="1">
    <location>
        <begin position="19"/>
        <end position="669"/>
    </location>
</feature>
<evidence type="ECO:0000313" key="3">
    <source>
        <dbReference type="Proteomes" id="UP000525336"/>
    </source>
</evidence>
<protein>
    <submittedName>
        <fullName evidence="2">Uncharacterized protein</fullName>
    </submittedName>
</protein>
<evidence type="ECO:0000313" key="2">
    <source>
        <dbReference type="EMBL" id="NOH35500.1"/>
    </source>
</evidence>
<dbReference type="RefSeq" id="WP_171368891.1">
    <property type="nucleotide sequence ID" value="NZ_VTXW01000023.1"/>
</dbReference>
<evidence type="ECO:0000256" key="1">
    <source>
        <dbReference type="SAM" id="SignalP"/>
    </source>
</evidence>
<gene>
    <name evidence="2" type="ORF">F0245_19430</name>
</gene>
<organism evidence="2 3">
    <name type="scientific">Vibrio chagasii</name>
    <dbReference type="NCBI Taxonomy" id="170679"/>
    <lineage>
        <taxon>Bacteria</taxon>
        <taxon>Pseudomonadati</taxon>
        <taxon>Pseudomonadota</taxon>
        <taxon>Gammaproteobacteria</taxon>
        <taxon>Vibrionales</taxon>
        <taxon>Vibrionaceae</taxon>
        <taxon>Vibrio</taxon>
    </lineage>
</organism>
<reference evidence="2 3" key="1">
    <citation type="submission" date="2019-09" db="EMBL/GenBank/DDBJ databases">
        <title>Draft genome sequencing and comparative genomics of hatchery-associated Vibrios.</title>
        <authorList>
            <person name="Kehlet-Delgado H."/>
            <person name="Mueller R.S."/>
        </authorList>
    </citation>
    <scope>NUCLEOTIDE SEQUENCE [LARGE SCALE GENOMIC DNA]</scope>
    <source>
        <strain evidence="2 3">00-90-10</strain>
    </source>
</reference>
<proteinExistence type="predicted"/>
<name>A0A7Y4DT78_9VIBR</name>
<dbReference type="EMBL" id="VTXW01000023">
    <property type="protein sequence ID" value="NOH35500.1"/>
    <property type="molecule type" value="Genomic_DNA"/>
</dbReference>
<comment type="caution">
    <text evidence="2">The sequence shown here is derived from an EMBL/GenBank/DDBJ whole genome shotgun (WGS) entry which is preliminary data.</text>
</comment>
<accession>A0A7Y4DT78</accession>
<dbReference type="Proteomes" id="UP000525336">
    <property type="component" value="Unassembled WGS sequence"/>
</dbReference>
<feature type="signal peptide" evidence="1">
    <location>
        <begin position="1"/>
        <end position="18"/>
    </location>
</feature>
<keyword evidence="1" id="KW-0732">Signal</keyword>